<sequence>MTSQDTEEHVVIAKTQEEDLSGKQVGLWQTQGRVTVRVVLTITMDSTALLLVWAFCEIVIKRDRRRDGVLFILNLCYLSSLFLSFCFYNAALYIPPSSTACPAIVGLAHLTILSSLSWVMLTSLQRLLASRDMGPETVTSQWMATVIVVVYLFIGYGIPCISLVSLMTHFYKRTYTDKTMCWLNQDAIWWLILPVIVFTGGTFAVAIFAFGHFEETPADVKCHLYTCFLLSVMFAFCNLLLQVDLEWPADINGYLLIALVVTHNVIVWLHLTETLLELCPCAQVPRRVNRRVPRPAIQLVATADAAPPRNWTGEGDGSPTSTGSPGPGGLGVGQGSLQDGLNAALSARSLDPSIKSLCNFDDDMGASDEDGQLPDDSTDPANRSQGAEVAAANAAVSPGAVNPVVVESGKSPPTKAV</sequence>
<dbReference type="AlphaFoldDB" id="A0AAN9AQN6"/>
<feature type="region of interest" description="Disordered" evidence="5">
    <location>
        <begin position="360"/>
        <end position="417"/>
    </location>
</feature>
<feature type="transmembrane region" description="Helical" evidence="6">
    <location>
        <begin position="34"/>
        <end position="56"/>
    </location>
</feature>
<evidence type="ECO:0000256" key="6">
    <source>
        <dbReference type="SAM" id="Phobius"/>
    </source>
</evidence>
<evidence type="ECO:0000256" key="2">
    <source>
        <dbReference type="ARBA" id="ARBA00022692"/>
    </source>
</evidence>
<reference evidence="8 9" key="1">
    <citation type="submission" date="2024-02" db="EMBL/GenBank/DDBJ databases">
        <title>Chromosome-scale genome assembly of the rough periwinkle Littorina saxatilis.</title>
        <authorList>
            <person name="De Jode A."/>
            <person name="Faria R."/>
            <person name="Formenti G."/>
            <person name="Sims Y."/>
            <person name="Smith T.P."/>
            <person name="Tracey A."/>
            <person name="Wood J.M.D."/>
            <person name="Zagrodzka Z.B."/>
            <person name="Johannesson K."/>
            <person name="Butlin R.K."/>
            <person name="Leder E.H."/>
        </authorList>
    </citation>
    <scope>NUCLEOTIDE SEQUENCE [LARGE SCALE GENOMIC DNA]</scope>
    <source>
        <strain evidence="8">Snail1</strain>
        <tissue evidence="8">Muscle</tissue>
    </source>
</reference>
<accession>A0AAN9AQN6</accession>
<dbReference type="InterPro" id="IPR017981">
    <property type="entry name" value="GPCR_2-like_7TM"/>
</dbReference>
<evidence type="ECO:0000313" key="9">
    <source>
        <dbReference type="Proteomes" id="UP001374579"/>
    </source>
</evidence>
<dbReference type="EMBL" id="JBAMIC010000022">
    <property type="protein sequence ID" value="KAK7091393.1"/>
    <property type="molecule type" value="Genomic_DNA"/>
</dbReference>
<keyword evidence="2 6" id="KW-0812">Transmembrane</keyword>
<feature type="compositionally biased region" description="Low complexity" evidence="5">
    <location>
        <begin position="386"/>
        <end position="407"/>
    </location>
</feature>
<evidence type="ECO:0000313" key="8">
    <source>
        <dbReference type="EMBL" id="KAK7091393.1"/>
    </source>
</evidence>
<feature type="transmembrane region" description="Helical" evidence="6">
    <location>
        <begin position="253"/>
        <end position="271"/>
    </location>
</feature>
<evidence type="ECO:0000259" key="7">
    <source>
        <dbReference type="PROSITE" id="PS50261"/>
    </source>
</evidence>
<dbReference type="Proteomes" id="UP001374579">
    <property type="component" value="Unassembled WGS sequence"/>
</dbReference>
<evidence type="ECO:0000256" key="3">
    <source>
        <dbReference type="ARBA" id="ARBA00022989"/>
    </source>
</evidence>
<feature type="transmembrane region" description="Helical" evidence="6">
    <location>
        <begin position="103"/>
        <end position="121"/>
    </location>
</feature>
<comment type="subcellular location">
    <subcellularLocation>
        <location evidence="1">Membrane</location>
        <topology evidence="1">Multi-pass membrane protein</topology>
    </subcellularLocation>
</comment>
<keyword evidence="4 6" id="KW-0472">Membrane</keyword>
<feature type="compositionally biased region" description="Gly residues" evidence="5">
    <location>
        <begin position="325"/>
        <end position="334"/>
    </location>
</feature>
<feature type="transmembrane region" description="Helical" evidence="6">
    <location>
        <begin position="187"/>
        <end position="210"/>
    </location>
</feature>
<protein>
    <recommendedName>
        <fullName evidence="7">G-protein coupled receptors family 2 profile 2 domain-containing protein</fullName>
    </recommendedName>
</protein>
<comment type="caution">
    <text evidence="8">The sequence shown here is derived from an EMBL/GenBank/DDBJ whole genome shotgun (WGS) entry which is preliminary data.</text>
</comment>
<evidence type="ECO:0000256" key="4">
    <source>
        <dbReference type="ARBA" id="ARBA00023136"/>
    </source>
</evidence>
<dbReference type="GO" id="GO:0004930">
    <property type="term" value="F:G protein-coupled receptor activity"/>
    <property type="evidence" value="ECO:0007669"/>
    <property type="project" value="InterPro"/>
</dbReference>
<feature type="region of interest" description="Disordered" evidence="5">
    <location>
        <begin position="303"/>
        <end position="335"/>
    </location>
</feature>
<feature type="compositionally biased region" description="Acidic residues" evidence="5">
    <location>
        <begin position="360"/>
        <end position="378"/>
    </location>
</feature>
<evidence type="ECO:0000256" key="1">
    <source>
        <dbReference type="ARBA" id="ARBA00004141"/>
    </source>
</evidence>
<evidence type="ECO:0000256" key="5">
    <source>
        <dbReference type="SAM" id="MobiDB-lite"/>
    </source>
</evidence>
<dbReference type="GO" id="GO:0016020">
    <property type="term" value="C:membrane"/>
    <property type="evidence" value="ECO:0007669"/>
    <property type="project" value="UniProtKB-SubCell"/>
</dbReference>
<dbReference type="InterPro" id="IPR000832">
    <property type="entry name" value="GPCR_2_secretin-like"/>
</dbReference>
<feature type="domain" description="G-protein coupled receptors family 2 profile 2" evidence="7">
    <location>
        <begin position="36"/>
        <end position="197"/>
    </location>
</feature>
<keyword evidence="3 6" id="KW-1133">Transmembrane helix</keyword>
<organism evidence="8 9">
    <name type="scientific">Littorina saxatilis</name>
    <dbReference type="NCBI Taxonomy" id="31220"/>
    <lineage>
        <taxon>Eukaryota</taxon>
        <taxon>Metazoa</taxon>
        <taxon>Spiralia</taxon>
        <taxon>Lophotrochozoa</taxon>
        <taxon>Mollusca</taxon>
        <taxon>Gastropoda</taxon>
        <taxon>Caenogastropoda</taxon>
        <taxon>Littorinimorpha</taxon>
        <taxon>Littorinoidea</taxon>
        <taxon>Littorinidae</taxon>
        <taxon>Littorina</taxon>
    </lineage>
</organism>
<name>A0AAN9AQN6_9CAEN</name>
<dbReference type="Pfam" id="PF00002">
    <property type="entry name" value="7tm_2"/>
    <property type="match status" value="1"/>
</dbReference>
<feature type="transmembrane region" description="Helical" evidence="6">
    <location>
        <begin position="142"/>
        <end position="167"/>
    </location>
</feature>
<feature type="transmembrane region" description="Helical" evidence="6">
    <location>
        <begin position="68"/>
        <end position="91"/>
    </location>
</feature>
<gene>
    <name evidence="8" type="ORF">V1264_009079</name>
</gene>
<dbReference type="PROSITE" id="PS50261">
    <property type="entry name" value="G_PROTEIN_RECEP_F2_4"/>
    <property type="match status" value="1"/>
</dbReference>
<dbReference type="GO" id="GO:0007166">
    <property type="term" value="P:cell surface receptor signaling pathway"/>
    <property type="evidence" value="ECO:0007669"/>
    <property type="project" value="InterPro"/>
</dbReference>
<feature type="transmembrane region" description="Helical" evidence="6">
    <location>
        <begin position="222"/>
        <end position="241"/>
    </location>
</feature>
<keyword evidence="9" id="KW-1185">Reference proteome</keyword>
<proteinExistence type="predicted"/>